<dbReference type="InterPro" id="IPR006059">
    <property type="entry name" value="SBP"/>
</dbReference>
<dbReference type="InterPro" id="IPR050490">
    <property type="entry name" value="Bact_solute-bd_prot1"/>
</dbReference>
<name>A0ABT1LI14_9HYPH</name>
<dbReference type="PANTHER" id="PTHR43649:SF30">
    <property type="entry name" value="ABC TRANSPORTER SUBSTRATE-BINDING PROTEIN"/>
    <property type="match status" value="1"/>
</dbReference>
<dbReference type="Pfam" id="PF01547">
    <property type="entry name" value="SBP_bac_1"/>
    <property type="match status" value="1"/>
</dbReference>
<evidence type="ECO:0000313" key="4">
    <source>
        <dbReference type="EMBL" id="MCP8941140.1"/>
    </source>
</evidence>
<dbReference type="Proteomes" id="UP001205890">
    <property type="component" value="Unassembled WGS sequence"/>
</dbReference>
<dbReference type="RefSeq" id="WP_254746746.1">
    <property type="nucleotide sequence ID" value="NZ_JANCLU010000040.1"/>
</dbReference>
<keyword evidence="3" id="KW-0574">Periplasm</keyword>
<organism evidence="4 5">
    <name type="scientific">Alsobacter ponti</name>
    <dbReference type="NCBI Taxonomy" id="2962936"/>
    <lineage>
        <taxon>Bacteria</taxon>
        <taxon>Pseudomonadati</taxon>
        <taxon>Pseudomonadota</taxon>
        <taxon>Alphaproteobacteria</taxon>
        <taxon>Hyphomicrobiales</taxon>
        <taxon>Alsobacteraceae</taxon>
        <taxon>Alsobacter</taxon>
    </lineage>
</organism>
<dbReference type="EMBL" id="JANCLU010000040">
    <property type="protein sequence ID" value="MCP8941140.1"/>
    <property type="molecule type" value="Genomic_DNA"/>
</dbReference>
<evidence type="ECO:0000256" key="2">
    <source>
        <dbReference type="ARBA" id="ARBA00008520"/>
    </source>
</evidence>
<dbReference type="InterPro" id="IPR006311">
    <property type="entry name" value="TAT_signal"/>
</dbReference>
<comment type="subcellular location">
    <subcellularLocation>
        <location evidence="1">Periplasm</location>
    </subcellularLocation>
</comment>
<sequence>MIDDSPREGSMRQTRYDAIDRRSALQGALAAGVALPFLGGRAGAQSADSIRIWTFMSAEGQSPREKVFKALIDDFQAKSKVKVVVESQPFQELETKFVAAVAQKRAPDLVWLRDTFLSLVVDRGGLADLNTELSPEFRQQALPDMFNVFTQKSVFDGKRVSLPIWPSPAQIIFYRKDALREIGLEAPPLGWTAFVDVAGKLTKGTRIGLGLPTSDNSVSALVNVMSGFGPSIFDPATGRIDLTGAEAVEAAKTVRDLVARGAVSKTLLNAMGDDIQDQFAAGRFAMAQAFAPRFQQYQKIAAGYDPKELAVSAWPSFGSRPPAVLLGPYWTVGLASTSQNKAAAVAFLESMFSPAASMKWAKEASLIPDRRSVMSDPWFNTSDAAVTAAFFKLLSGDGAFVFPQRVPDITKLFNVLNTSLQEIIGTDEKVEPILARAKSTLGW</sequence>
<proteinExistence type="inferred from homology"/>
<dbReference type="PANTHER" id="PTHR43649">
    <property type="entry name" value="ARABINOSE-BINDING PROTEIN-RELATED"/>
    <property type="match status" value="1"/>
</dbReference>
<keyword evidence="5" id="KW-1185">Reference proteome</keyword>
<evidence type="ECO:0000256" key="3">
    <source>
        <dbReference type="ARBA" id="ARBA00022764"/>
    </source>
</evidence>
<evidence type="ECO:0000313" key="5">
    <source>
        <dbReference type="Proteomes" id="UP001205890"/>
    </source>
</evidence>
<reference evidence="4 5" key="1">
    <citation type="submission" date="2022-07" db="EMBL/GenBank/DDBJ databases">
        <authorList>
            <person name="Li W.-J."/>
            <person name="Deng Q.-Q."/>
        </authorList>
    </citation>
    <scope>NUCLEOTIDE SEQUENCE [LARGE SCALE GENOMIC DNA]</scope>
    <source>
        <strain evidence="4 5">SYSU M60028</strain>
    </source>
</reference>
<comment type="caution">
    <text evidence="4">The sequence shown here is derived from an EMBL/GenBank/DDBJ whole genome shotgun (WGS) entry which is preliminary data.</text>
</comment>
<dbReference type="PROSITE" id="PS51318">
    <property type="entry name" value="TAT"/>
    <property type="match status" value="1"/>
</dbReference>
<protein>
    <submittedName>
        <fullName evidence="4">Extracellular solute-binding protein</fullName>
    </submittedName>
</protein>
<gene>
    <name evidence="4" type="ORF">NK718_21680</name>
</gene>
<dbReference type="SUPFAM" id="SSF53850">
    <property type="entry name" value="Periplasmic binding protein-like II"/>
    <property type="match status" value="1"/>
</dbReference>
<accession>A0ABT1LI14</accession>
<evidence type="ECO:0000256" key="1">
    <source>
        <dbReference type="ARBA" id="ARBA00004418"/>
    </source>
</evidence>
<dbReference type="Gene3D" id="3.40.190.10">
    <property type="entry name" value="Periplasmic binding protein-like II"/>
    <property type="match status" value="1"/>
</dbReference>
<comment type="similarity">
    <text evidence="2">Belongs to the bacterial solute-binding protein 1 family.</text>
</comment>